<dbReference type="InterPro" id="IPR029197">
    <property type="entry name" value="CKAP2_C"/>
</dbReference>
<accession>A0A8B9MCQ7</accession>
<feature type="compositionally biased region" description="Basic and acidic residues" evidence="6">
    <location>
        <begin position="378"/>
        <end position="388"/>
    </location>
</feature>
<feature type="domain" description="Cytoskeleton-associated protein 2 C-terminal" evidence="7">
    <location>
        <begin position="439"/>
        <end position="589"/>
    </location>
</feature>
<feature type="region of interest" description="Disordered" evidence="6">
    <location>
        <begin position="138"/>
        <end position="171"/>
    </location>
</feature>
<dbReference type="GO" id="GO:0072686">
    <property type="term" value="C:mitotic spindle"/>
    <property type="evidence" value="ECO:0007669"/>
    <property type="project" value="TreeGrafter"/>
</dbReference>
<feature type="region of interest" description="Disordered" evidence="6">
    <location>
        <begin position="256"/>
        <end position="455"/>
    </location>
</feature>
<proteinExistence type="inferred from homology"/>
<evidence type="ECO:0000313" key="9">
    <source>
        <dbReference type="Proteomes" id="UP000694541"/>
    </source>
</evidence>
<dbReference type="AlphaFoldDB" id="A0A8B9MCQ7"/>
<organism evidence="8 9">
    <name type="scientific">Accipiter nisus</name>
    <name type="common">Eurasian sparrowhawk</name>
    <dbReference type="NCBI Taxonomy" id="211598"/>
    <lineage>
        <taxon>Eukaryota</taxon>
        <taxon>Metazoa</taxon>
        <taxon>Chordata</taxon>
        <taxon>Craniata</taxon>
        <taxon>Vertebrata</taxon>
        <taxon>Euteleostomi</taxon>
        <taxon>Archelosauria</taxon>
        <taxon>Archosauria</taxon>
        <taxon>Dinosauria</taxon>
        <taxon>Saurischia</taxon>
        <taxon>Theropoda</taxon>
        <taxon>Coelurosauria</taxon>
        <taxon>Aves</taxon>
        <taxon>Neognathae</taxon>
        <taxon>Neoaves</taxon>
        <taxon>Telluraves</taxon>
        <taxon>Accipitrimorphae</taxon>
        <taxon>Accipitriformes</taxon>
        <taxon>Accipitridae</taxon>
        <taxon>Accipitrinae</taxon>
        <taxon>Accipiter</taxon>
    </lineage>
</organism>
<keyword evidence="4" id="KW-0597">Phosphoprotein</keyword>
<feature type="compositionally biased region" description="Basic and acidic residues" evidence="6">
    <location>
        <begin position="256"/>
        <end position="270"/>
    </location>
</feature>
<keyword evidence="3" id="KW-0963">Cytoplasm</keyword>
<evidence type="ECO:0000256" key="3">
    <source>
        <dbReference type="ARBA" id="ARBA00022490"/>
    </source>
</evidence>
<dbReference type="Ensembl" id="ENSANIT00000006443.1">
    <property type="protein sequence ID" value="ENSANIP00000006228.1"/>
    <property type="gene ID" value="ENSANIG00000004243.1"/>
</dbReference>
<feature type="domain" description="Cytoskeleton-associated protein 2 C-terminal" evidence="7">
    <location>
        <begin position="649"/>
        <end position="704"/>
    </location>
</feature>
<sequence>MSSARPLVAAGGQWVLQRRVPGMDRAGVAAEERRRQLPEYRAAKENLKCPSAKPFLKDQENHLDRPLEAVSKLDHVDRNKKDILRNMTKGAQRDGKFGAKSTQHAGHTAQQKSSNMFQRAVMVRPEQTRKSAKLPVGLVPSMSHSTQPRGRLHASASGHLNSERNKKPAQETVTTAVLQTGSDHPAPGACCSLNEGLRDRLVCNKENVQAHASTTPVLNRDFQSDGSNLGNKRFLAHRQSSATMSRTIMGPKDRINSHQAKEEPIQDKFRKTLPGSKSVSQKPSIKTQPLQPPQLLTTSTNLLHKTPGANQKQTNTARQPIGKPLGILPVGNLNYHSRPPQTQRSPTKPVASSRPQGTTTLKSSLKSGGTMQWRKPTAKGEVDRKDMKLVPPAPTAASQVTVPQNQPRSTHSSKTQATESDFRSRRERLKPELPKASGMQARRVPKTPSAADRKKQLQEWLASKGKTYKRPPMMLLQKEAVKLSCRTVKEKEEQKKPEQLCLEKINNILTECLKLIEEGVQAEEISAVLSHVPQAEKFAKFWTCKAKLLARSGPFDVMGLYKAAVCAGAVPLQELREVVLDILKAADQTSEGEKAEHPIPWEPTTPCSTERQQVVATPCMTGKPLTSLPISIKLQVTSASRGKELLEGQELKFVTPVRRSLRIGWAGSRYPEMLKDHDPVVSSLSEILDAEEETQFFFRKNKALPEVTELEGLSLYPPECC</sequence>
<evidence type="ECO:0000256" key="1">
    <source>
        <dbReference type="ARBA" id="ARBA00004245"/>
    </source>
</evidence>
<feature type="compositionally biased region" description="Polar residues" evidence="6">
    <location>
        <begin position="396"/>
        <end position="419"/>
    </location>
</feature>
<evidence type="ECO:0000256" key="5">
    <source>
        <dbReference type="ARBA" id="ARBA00023212"/>
    </source>
</evidence>
<dbReference type="GO" id="GO:0005829">
    <property type="term" value="C:cytosol"/>
    <property type="evidence" value="ECO:0007669"/>
    <property type="project" value="TreeGrafter"/>
</dbReference>
<evidence type="ECO:0000256" key="4">
    <source>
        <dbReference type="ARBA" id="ARBA00022553"/>
    </source>
</evidence>
<dbReference type="InterPro" id="IPR052855">
    <property type="entry name" value="CKAP2-like"/>
</dbReference>
<evidence type="ECO:0000256" key="6">
    <source>
        <dbReference type="SAM" id="MobiDB-lite"/>
    </source>
</evidence>
<evidence type="ECO:0000259" key="7">
    <source>
        <dbReference type="Pfam" id="PF15297"/>
    </source>
</evidence>
<keyword evidence="9" id="KW-1185">Reference proteome</keyword>
<reference evidence="8" key="2">
    <citation type="submission" date="2025-09" db="UniProtKB">
        <authorList>
            <consortium name="Ensembl"/>
        </authorList>
    </citation>
    <scope>IDENTIFICATION</scope>
</reference>
<dbReference type="PANTHER" id="PTHR47078:SF1">
    <property type="entry name" value="CYTOSKELETON-ASSOCIATED PROTEIN 2-LIKE"/>
    <property type="match status" value="1"/>
</dbReference>
<feature type="compositionally biased region" description="Basic and acidic residues" evidence="6">
    <location>
        <begin position="420"/>
        <end position="433"/>
    </location>
</feature>
<name>A0A8B9MCQ7_9AVES</name>
<feature type="compositionally biased region" description="Polar residues" evidence="6">
    <location>
        <begin position="353"/>
        <end position="370"/>
    </location>
</feature>
<comment type="similarity">
    <text evidence="2">Belongs to the CKAP2 family.</text>
</comment>
<feature type="compositionally biased region" description="Polar residues" evidence="6">
    <location>
        <begin position="100"/>
        <end position="114"/>
    </location>
</feature>
<dbReference type="GO" id="GO:0005813">
    <property type="term" value="C:centrosome"/>
    <property type="evidence" value="ECO:0007669"/>
    <property type="project" value="TreeGrafter"/>
</dbReference>
<protein>
    <submittedName>
        <fullName evidence="8">Cytoskeleton associated protein 2 like</fullName>
    </submittedName>
</protein>
<comment type="subcellular location">
    <subcellularLocation>
        <location evidence="1">Cytoplasm</location>
        <location evidence="1">Cytoskeleton</location>
    </subcellularLocation>
</comment>
<feature type="region of interest" description="Disordered" evidence="6">
    <location>
        <begin position="91"/>
        <end position="114"/>
    </location>
</feature>
<keyword evidence="5" id="KW-0206">Cytoskeleton</keyword>
<evidence type="ECO:0000313" key="8">
    <source>
        <dbReference type="Ensembl" id="ENSANIP00000006228.1"/>
    </source>
</evidence>
<dbReference type="PANTHER" id="PTHR47078">
    <property type="entry name" value="CYTOSKELETON-ASSOCIATED PROTEIN 2-LIKE"/>
    <property type="match status" value="1"/>
</dbReference>
<feature type="compositionally biased region" description="Polar residues" evidence="6">
    <location>
        <begin position="299"/>
        <end position="318"/>
    </location>
</feature>
<reference evidence="8" key="1">
    <citation type="submission" date="2025-08" db="UniProtKB">
        <authorList>
            <consortium name="Ensembl"/>
        </authorList>
    </citation>
    <scope>IDENTIFICATION</scope>
</reference>
<feature type="compositionally biased region" description="Low complexity" evidence="6">
    <location>
        <begin position="287"/>
        <end position="298"/>
    </location>
</feature>
<evidence type="ECO:0000256" key="2">
    <source>
        <dbReference type="ARBA" id="ARBA00009468"/>
    </source>
</evidence>
<feature type="compositionally biased region" description="Polar residues" evidence="6">
    <location>
        <begin position="275"/>
        <end position="286"/>
    </location>
</feature>
<dbReference type="Pfam" id="PF15297">
    <property type="entry name" value="CKAP2_C"/>
    <property type="match status" value="2"/>
</dbReference>
<dbReference type="Proteomes" id="UP000694541">
    <property type="component" value="Unplaced"/>
</dbReference>